<accession>A0ACB7S2Z3</accession>
<dbReference type="Proteomes" id="UP000821845">
    <property type="component" value="Chromosome 6"/>
</dbReference>
<reference evidence="1" key="1">
    <citation type="submission" date="2020-05" db="EMBL/GenBank/DDBJ databases">
        <title>Large-scale comparative analyses of tick genomes elucidate their genetic diversity and vector capacities.</title>
        <authorList>
            <person name="Jia N."/>
            <person name="Wang J."/>
            <person name="Shi W."/>
            <person name="Du L."/>
            <person name="Sun Y."/>
            <person name="Zhan W."/>
            <person name="Jiang J."/>
            <person name="Wang Q."/>
            <person name="Zhang B."/>
            <person name="Ji P."/>
            <person name="Sakyi L.B."/>
            <person name="Cui X."/>
            <person name="Yuan T."/>
            <person name="Jiang B."/>
            <person name="Yang W."/>
            <person name="Lam T.T.-Y."/>
            <person name="Chang Q."/>
            <person name="Ding S."/>
            <person name="Wang X."/>
            <person name="Zhu J."/>
            <person name="Ruan X."/>
            <person name="Zhao L."/>
            <person name="Wei J."/>
            <person name="Que T."/>
            <person name="Du C."/>
            <person name="Cheng J."/>
            <person name="Dai P."/>
            <person name="Han X."/>
            <person name="Huang E."/>
            <person name="Gao Y."/>
            <person name="Liu J."/>
            <person name="Shao H."/>
            <person name="Ye R."/>
            <person name="Li L."/>
            <person name="Wei W."/>
            <person name="Wang X."/>
            <person name="Wang C."/>
            <person name="Yang T."/>
            <person name="Huo Q."/>
            <person name="Li W."/>
            <person name="Guo W."/>
            <person name="Chen H."/>
            <person name="Zhou L."/>
            <person name="Ni X."/>
            <person name="Tian J."/>
            <person name="Zhou Y."/>
            <person name="Sheng Y."/>
            <person name="Liu T."/>
            <person name="Pan Y."/>
            <person name="Xia L."/>
            <person name="Li J."/>
            <person name="Zhao F."/>
            <person name="Cao W."/>
        </authorList>
    </citation>
    <scope>NUCLEOTIDE SEQUENCE</scope>
    <source>
        <strain evidence="1">Hyas-2018</strain>
    </source>
</reference>
<protein>
    <submittedName>
        <fullName evidence="1">Uncharacterized protein</fullName>
    </submittedName>
</protein>
<evidence type="ECO:0000313" key="2">
    <source>
        <dbReference type="Proteomes" id="UP000821845"/>
    </source>
</evidence>
<keyword evidence="2" id="KW-1185">Reference proteome</keyword>
<sequence length="958" mass="105607">MRGDEAHWRTEEEPKVVFVAATADTCGYVAMTLPVVPVSDEPAPPAQKRTVIGVDSTSRNRERNDFQRPAVVMVQAGFCDGIVDLWSFSATVFRMMEDGSLDLSSLRESDFEQLAVYQVRDQACEEGLSNRAEASLPRNLLLKPSQTLSDVLGVWSTDYIPRGTRFGPLMGEVYRKDEVPANANRKYFWRVYDGPDSFHYVDGFDVSKANWMRYVNPAYSSENQNLVACQVKQDIYFYTIKPIYPNQELLVWYCREFAERLSYPITGELMLQRIREQLQPADKDDAYYSRPHQLTPPEGSTRSDEGYHSNGGPEDGLTPPEDSSDSDSDNYVLDFSVKAKRKQPPTSGSDKAEKRDDKCESVAVVAAEQQQQPDKSPQNEFRKVKIKMPKAYHYRSGGPSSPPAPAVVTTSDENPRPNSSSSPDAAASRRHDDEKRLGALHEPASPKYASAPRFTEDVLERSASSAFSTYEGMGQRISPQSPKGPPAPGILENLLLQRYQERAAAGPEAPTLRRESLKEPVRVIVSSDVSPPAAPDTSGEGGHPPGPPPPLVFPHKKSIRYHPGSSSNGGSPEMHSPDSTDKAHQQPAVSSAMSPGYGVPGSAPANYLYMNGIAPMFSPAHFNMYAYSVPETVHSSLASPSAAMPPYPKLPEFGGHHGPHHAMLPMSAETGKLPPSGGSSPGSNRPYSPGSNPRGYRSLPYPLKKKDGKMHYECNICYKTFGQLSNLKVHLRTHSGERPFTCSVCGKTFTQLAHLQKHHLVHTGEKPHQCDVCKKRFSSTSNLKTHLRLHSGQKPYACDLCPAKFTQFVHLKLHKRLHTNERPYTCQTCKKKYISASGLRTHWKTTSCQPNMVLDMELDKGPNGYDYGPMELSPPPPGAMERHPAGLSHHGLGPASPGDEYPPALHHAPPRPSSKESDYPSSFHRSDGAKTSVISSGPASPDDDLSKKCHPTPDRDKE</sequence>
<organism evidence="1 2">
    <name type="scientific">Hyalomma asiaticum</name>
    <name type="common">Tick</name>
    <dbReference type="NCBI Taxonomy" id="266040"/>
    <lineage>
        <taxon>Eukaryota</taxon>
        <taxon>Metazoa</taxon>
        <taxon>Ecdysozoa</taxon>
        <taxon>Arthropoda</taxon>
        <taxon>Chelicerata</taxon>
        <taxon>Arachnida</taxon>
        <taxon>Acari</taxon>
        <taxon>Parasitiformes</taxon>
        <taxon>Ixodida</taxon>
        <taxon>Ixodoidea</taxon>
        <taxon>Ixodidae</taxon>
        <taxon>Hyalomminae</taxon>
        <taxon>Hyalomma</taxon>
    </lineage>
</organism>
<comment type="caution">
    <text evidence="1">The sequence shown here is derived from an EMBL/GenBank/DDBJ whole genome shotgun (WGS) entry which is preliminary data.</text>
</comment>
<proteinExistence type="predicted"/>
<name>A0ACB7S2Z3_HYAAI</name>
<dbReference type="EMBL" id="CM023486">
    <property type="protein sequence ID" value="KAH6928296.1"/>
    <property type="molecule type" value="Genomic_DNA"/>
</dbReference>
<gene>
    <name evidence="1" type="ORF">HPB50_014034</name>
</gene>
<evidence type="ECO:0000313" key="1">
    <source>
        <dbReference type="EMBL" id="KAH6928296.1"/>
    </source>
</evidence>